<proteinExistence type="predicted"/>
<dbReference type="GO" id="GO:0003677">
    <property type="term" value="F:DNA binding"/>
    <property type="evidence" value="ECO:0007669"/>
    <property type="project" value="UniProtKB-KW"/>
</dbReference>
<dbReference type="Pfam" id="PF02620">
    <property type="entry name" value="YceD"/>
    <property type="match status" value="1"/>
</dbReference>
<accession>A0A261FC95</accession>
<reference evidence="2 3" key="1">
    <citation type="journal article" date="2017" name="BMC Genomics">
        <title>Comparative genomic and phylogenomic analyses of the Bifidobacteriaceae family.</title>
        <authorList>
            <person name="Lugli G.A."/>
            <person name="Milani C."/>
            <person name="Turroni F."/>
            <person name="Duranti S."/>
            <person name="Mancabelli L."/>
            <person name="Mangifesta M."/>
            <person name="Ferrario C."/>
            <person name="Modesto M."/>
            <person name="Mattarelli P."/>
            <person name="Jiri K."/>
            <person name="van Sinderen D."/>
            <person name="Ventura M."/>
        </authorList>
    </citation>
    <scope>NUCLEOTIDE SEQUENCE [LARGE SCALE GENOMIC DNA]</scope>
    <source>
        <strain evidence="2 3">LMG 21773</strain>
    </source>
</reference>
<dbReference type="EMBL" id="MWWU01000001">
    <property type="protein sequence ID" value="OZG56752.1"/>
    <property type="molecule type" value="Genomic_DNA"/>
</dbReference>
<dbReference type="Proteomes" id="UP000228976">
    <property type="component" value="Unassembled WGS sequence"/>
</dbReference>
<dbReference type="AlphaFoldDB" id="A0A261FC95"/>
<protein>
    <submittedName>
        <fullName evidence="2">DNA-binding protein</fullName>
    </submittedName>
</protein>
<evidence type="ECO:0000313" key="3">
    <source>
        <dbReference type="Proteomes" id="UP000228976"/>
    </source>
</evidence>
<dbReference type="PANTHER" id="PTHR34374:SF1">
    <property type="entry name" value="LARGE RIBOSOMAL RNA SUBUNIT ACCUMULATION PROTEIN YCED HOMOLOG 1, CHLOROPLASTIC"/>
    <property type="match status" value="1"/>
</dbReference>
<dbReference type="PANTHER" id="PTHR34374">
    <property type="entry name" value="LARGE RIBOSOMAL RNA SUBUNIT ACCUMULATION PROTEIN YCED HOMOLOG 1, CHLOROPLASTIC"/>
    <property type="match status" value="1"/>
</dbReference>
<gene>
    <name evidence="2" type="ORF">AEAE_0061</name>
</gene>
<organism evidence="2 3">
    <name type="scientific">Aeriscardovia aeriphila</name>
    <dbReference type="NCBI Taxonomy" id="218139"/>
    <lineage>
        <taxon>Bacteria</taxon>
        <taxon>Bacillati</taxon>
        <taxon>Actinomycetota</taxon>
        <taxon>Actinomycetes</taxon>
        <taxon>Bifidobacteriales</taxon>
        <taxon>Bifidobacteriaceae</taxon>
        <taxon>Aeriscardovia</taxon>
    </lineage>
</organism>
<evidence type="ECO:0000313" key="2">
    <source>
        <dbReference type="EMBL" id="OZG56752.1"/>
    </source>
</evidence>
<evidence type="ECO:0000256" key="1">
    <source>
        <dbReference type="SAM" id="MobiDB-lite"/>
    </source>
</evidence>
<dbReference type="InterPro" id="IPR003772">
    <property type="entry name" value="YceD"/>
</dbReference>
<feature type="region of interest" description="Disordered" evidence="1">
    <location>
        <begin position="123"/>
        <end position="145"/>
    </location>
</feature>
<keyword evidence="3" id="KW-1185">Reference proteome</keyword>
<name>A0A261FC95_9BIFI</name>
<comment type="caution">
    <text evidence="2">The sequence shown here is derived from an EMBL/GenBank/DDBJ whole genome shotgun (WGS) entry which is preliminary data.</text>
</comment>
<keyword evidence="2" id="KW-0238">DNA-binding</keyword>
<dbReference type="RefSeq" id="WP_244569563.1">
    <property type="nucleotide sequence ID" value="NZ_JACBYZ010000001.1"/>
</dbReference>
<sequence>METMNLPEKHWRHSADEVDRHWKYANQSPWAIRVGDISGRVGESQELDITLPAPSGIGDDFYGITADSDVDVTGHFDAIKDGLVFIGEATAAVHGQCSRCLKDLSGPLSVNFTVFMPLKASTAEEDERLGRGSSAQKDVNVDEDEGEDVYPLLEDGMYADLESLLRDAFADAMPQTPLCQPDCKGLCPLDGVNLNDHPEHHHDEAKDDRWSALASLKAQLEAKED</sequence>